<dbReference type="GO" id="GO:0008233">
    <property type="term" value="F:peptidase activity"/>
    <property type="evidence" value="ECO:0007669"/>
    <property type="project" value="UniProtKB-KW"/>
</dbReference>
<evidence type="ECO:0000256" key="3">
    <source>
        <dbReference type="ARBA" id="ARBA00022801"/>
    </source>
</evidence>
<dbReference type="Gene3D" id="2.40.10.120">
    <property type="match status" value="1"/>
</dbReference>
<keyword evidence="2 6" id="KW-0645">Protease</keyword>
<dbReference type="Pfam" id="PF13365">
    <property type="entry name" value="Trypsin_2"/>
    <property type="match status" value="1"/>
</dbReference>
<feature type="domain" description="PDZ" evidence="5">
    <location>
        <begin position="255"/>
        <end position="338"/>
    </location>
</feature>
<dbReference type="InterPro" id="IPR009003">
    <property type="entry name" value="Peptidase_S1_PA"/>
</dbReference>
<dbReference type="GO" id="GO:0006508">
    <property type="term" value="P:proteolysis"/>
    <property type="evidence" value="ECO:0007669"/>
    <property type="project" value="UniProtKB-KW"/>
</dbReference>
<dbReference type="EC" id="3.4.21.-" evidence="6"/>
<dbReference type="PROSITE" id="PS50106">
    <property type="entry name" value="PDZ"/>
    <property type="match status" value="1"/>
</dbReference>
<dbReference type="PANTHER" id="PTHR22939">
    <property type="entry name" value="SERINE PROTEASE FAMILY S1C HTRA-RELATED"/>
    <property type="match status" value="1"/>
</dbReference>
<evidence type="ECO:0000313" key="7">
    <source>
        <dbReference type="Proteomes" id="UP001365405"/>
    </source>
</evidence>
<comment type="caution">
    <text evidence="6">The sequence shown here is derived from an EMBL/GenBank/DDBJ whole genome shotgun (WGS) entry which is preliminary data.</text>
</comment>
<name>A0ABU9CDQ1_9BURK</name>
<evidence type="ECO:0000256" key="2">
    <source>
        <dbReference type="ARBA" id="ARBA00022670"/>
    </source>
</evidence>
<protein>
    <submittedName>
        <fullName evidence="6">S1C family serine protease</fullName>
        <ecNumber evidence="6">3.4.21.-</ecNumber>
    </submittedName>
</protein>
<dbReference type="Proteomes" id="UP001365405">
    <property type="component" value="Unassembled WGS sequence"/>
</dbReference>
<evidence type="ECO:0000313" key="6">
    <source>
        <dbReference type="EMBL" id="MEK8048829.1"/>
    </source>
</evidence>
<dbReference type="SUPFAM" id="SSF50494">
    <property type="entry name" value="Trypsin-like serine proteases"/>
    <property type="match status" value="1"/>
</dbReference>
<keyword evidence="7" id="KW-1185">Reference proteome</keyword>
<evidence type="ECO:0000256" key="1">
    <source>
        <dbReference type="ARBA" id="ARBA00010541"/>
    </source>
</evidence>
<accession>A0ABU9CDQ1</accession>
<organism evidence="6 7">
    <name type="scientific">Pseudaquabacterium inlustre</name>
    <dbReference type="NCBI Taxonomy" id="2984192"/>
    <lineage>
        <taxon>Bacteria</taxon>
        <taxon>Pseudomonadati</taxon>
        <taxon>Pseudomonadota</taxon>
        <taxon>Betaproteobacteria</taxon>
        <taxon>Burkholderiales</taxon>
        <taxon>Sphaerotilaceae</taxon>
        <taxon>Pseudaquabacterium</taxon>
    </lineage>
</organism>
<gene>
    <name evidence="6" type="ORF">AACH10_01105</name>
</gene>
<reference evidence="6 7" key="1">
    <citation type="submission" date="2024-04" db="EMBL/GenBank/DDBJ databases">
        <title>Novel species of the genus Ideonella isolated from streams.</title>
        <authorList>
            <person name="Lu H."/>
        </authorList>
    </citation>
    <scope>NUCLEOTIDE SEQUENCE [LARGE SCALE GENOMIC DNA]</scope>
    <source>
        <strain evidence="6 7">DXS22W</strain>
    </source>
</reference>
<dbReference type="InterPro" id="IPR001940">
    <property type="entry name" value="Peptidase_S1C"/>
</dbReference>
<dbReference type="Gene3D" id="2.30.42.10">
    <property type="match status" value="1"/>
</dbReference>
<keyword evidence="4" id="KW-0720">Serine protease</keyword>
<dbReference type="Pfam" id="PF13180">
    <property type="entry name" value="PDZ_2"/>
    <property type="match status" value="1"/>
</dbReference>
<dbReference type="SMART" id="SM00228">
    <property type="entry name" value="PDZ"/>
    <property type="match status" value="1"/>
</dbReference>
<sequence length="360" mass="37509">MHRGLSPWSLTAWTAMLAVVAAVLLVWPGLGNAQGLLPAGATPAALADRSKALDRAREAMVGVQVTAVDDARSIRSLGRERAGSGVVIERDGLVLTIGYLVLEAESVLLQLDDGRTVPARVLGYDGASGLGLVQALAPLGIAPAPLGRPGALDLQQPLLVATGGSDAAVSTTALAARRAFAGTWEYHLEQALITAPARRDHSGAGLFDDQGRLVGIGSLFLADGRAGGEPTAPAEAGGPANLFVPVDLLPPVLDELRQRGTTQASRRAWLGLNCVELAGALRVVRVTHDSPADVAGLEVGDRILRIDGAEVHSLAALWQALWAGGAEREVVLDILRQGEAQAVKVYSVDRLKTLRRPQGI</sequence>
<dbReference type="SUPFAM" id="SSF50156">
    <property type="entry name" value="PDZ domain-like"/>
    <property type="match status" value="1"/>
</dbReference>
<dbReference type="EMBL" id="JBBUTH010000001">
    <property type="protein sequence ID" value="MEK8048829.1"/>
    <property type="molecule type" value="Genomic_DNA"/>
</dbReference>
<dbReference type="InterPro" id="IPR001478">
    <property type="entry name" value="PDZ"/>
</dbReference>
<comment type="similarity">
    <text evidence="1">Belongs to the peptidase S1C family.</text>
</comment>
<dbReference type="InterPro" id="IPR036034">
    <property type="entry name" value="PDZ_sf"/>
</dbReference>
<proteinExistence type="inferred from homology"/>
<dbReference type="PRINTS" id="PR00834">
    <property type="entry name" value="PROTEASES2C"/>
</dbReference>
<dbReference type="PANTHER" id="PTHR22939:SF129">
    <property type="entry name" value="SERINE PROTEASE HTRA2, MITOCHONDRIAL"/>
    <property type="match status" value="1"/>
</dbReference>
<keyword evidence="3 6" id="KW-0378">Hydrolase</keyword>
<evidence type="ECO:0000256" key="4">
    <source>
        <dbReference type="ARBA" id="ARBA00022825"/>
    </source>
</evidence>
<evidence type="ECO:0000259" key="5">
    <source>
        <dbReference type="PROSITE" id="PS50106"/>
    </source>
</evidence>
<dbReference type="RefSeq" id="WP_341408503.1">
    <property type="nucleotide sequence ID" value="NZ_JBBUTH010000001.1"/>
</dbReference>